<keyword evidence="3" id="KW-1185">Reference proteome</keyword>
<evidence type="ECO:0000256" key="1">
    <source>
        <dbReference type="SAM" id="SignalP"/>
    </source>
</evidence>
<organism evidence="2 3">
    <name type="scientific">Suillus plorans</name>
    <dbReference type="NCBI Taxonomy" id="116603"/>
    <lineage>
        <taxon>Eukaryota</taxon>
        <taxon>Fungi</taxon>
        <taxon>Dikarya</taxon>
        <taxon>Basidiomycota</taxon>
        <taxon>Agaricomycotina</taxon>
        <taxon>Agaricomycetes</taxon>
        <taxon>Agaricomycetidae</taxon>
        <taxon>Boletales</taxon>
        <taxon>Suillineae</taxon>
        <taxon>Suillaceae</taxon>
        <taxon>Suillus</taxon>
    </lineage>
</organism>
<name>A0A9P7J9I0_9AGAM</name>
<evidence type="ECO:0000313" key="3">
    <source>
        <dbReference type="Proteomes" id="UP000719766"/>
    </source>
</evidence>
<proteinExistence type="predicted"/>
<feature type="chain" id="PRO_5040197043" description="Secreted protein" evidence="1">
    <location>
        <begin position="19"/>
        <end position="93"/>
    </location>
</feature>
<dbReference type="EMBL" id="JABBWE010000001">
    <property type="protein sequence ID" value="KAG1809765.1"/>
    <property type="molecule type" value="Genomic_DNA"/>
</dbReference>
<dbReference type="OrthoDB" id="10281431at2759"/>
<evidence type="ECO:0008006" key="4">
    <source>
        <dbReference type="Google" id="ProtNLM"/>
    </source>
</evidence>
<evidence type="ECO:0000313" key="2">
    <source>
        <dbReference type="EMBL" id="KAG1809765.1"/>
    </source>
</evidence>
<gene>
    <name evidence="2" type="ORF">HD556DRAFT_993</name>
</gene>
<sequence length="93" mass="10914">MAPWCHIVILSFWLCVRHQIRNNVTILVRACRVTQYPACKLRNNCTIRACRPRPYLVMVSTGSSSQELRKCRTTLMVSYNIWRPAQRHSIIIL</sequence>
<dbReference type="GeneID" id="64605974"/>
<feature type="signal peptide" evidence="1">
    <location>
        <begin position="1"/>
        <end position="18"/>
    </location>
</feature>
<keyword evidence="1" id="KW-0732">Signal</keyword>
<reference evidence="2" key="1">
    <citation type="journal article" date="2020" name="New Phytol.">
        <title>Comparative genomics reveals dynamic genome evolution in host specialist ectomycorrhizal fungi.</title>
        <authorList>
            <person name="Lofgren L.A."/>
            <person name="Nguyen N.H."/>
            <person name="Vilgalys R."/>
            <person name="Ruytinx J."/>
            <person name="Liao H.L."/>
            <person name="Branco S."/>
            <person name="Kuo A."/>
            <person name="LaButti K."/>
            <person name="Lipzen A."/>
            <person name="Andreopoulos W."/>
            <person name="Pangilinan J."/>
            <person name="Riley R."/>
            <person name="Hundley H."/>
            <person name="Na H."/>
            <person name="Barry K."/>
            <person name="Grigoriev I.V."/>
            <person name="Stajich J.E."/>
            <person name="Kennedy P.G."/>
        </authorList>
    </citation>
    <scope>NUCLEOTIDE SEQUENCE</scope>
    <source>
        <strain evidence="2">S12</strain>
    </source>
</reference>
<dbReference type="RefSeq" id="XP_041167430.1">
    <property type="nucleotide sequence ID" value="XM_041312210.1"/>
</dbReference>
<accession>A0A9P7J9I0</accession>
<protein>
    <recommendedName>
        <fullName evidence="4">Secreted protein</fullName>
    </recommendedName>
</protein>
<dbReference type="Proteomes" id="UP000719766">
    <property type="component" value="Unassembled WGS sequence"/>
</dbReference>
<dbReference type="AlphaFoldDB" id="A0A9P7J9I0"/>
<comment type="caution">
    <text evidence="2">The sequence shown here is derived from an EMBL/GenBank/DDBJ whole genome shotgun (WGS) entry which is preliminary data.</text>
</comment>